<dbReference type="EMBL" id="CP036276">
    <property type="protein sequence ID" value="QDU45618.1"/>
    <property type="molecule type" value="Genomic_DNA"/>
</dbReference>
<sequence>MHKRCIFSLFLEFELLMRLTTQTDFALRTLMYLASTRKRTTAAEVAQLYKISTHHMSKVVNQLARLGYVRSIRGIGGGIELAQQPEDVRLGDVVEAFEGNMHLLDCVATEDVCAIQSFCKLKGVLAEAERIQLEYLNSLTLADVIPTKRQFSRVESTG</sequence>
<dbReference type="InterPro" id="IPR000944">
    <property type="entry name" value="Tscrpt_reg_Rrf2"/>
</dbReference>
<dbReference type="GO" id="GO:0005829">
    <property type="term" value="C:cytosol"/>
    <property type="evidence" value="ECO:0007669"/>
    <property type="project" value="TreeGrafter"/>
</dbReference>
<name>A0A517ZT05_9PLAN</name>
<evidence type="ECO:0000313" key="3">
    <source>
        <dbReference type="Proteomes" id="UP000319383"/>
    </source>
</evidence>
<dbReference type="Proteomes" id="UP000319383">
    <property type="component" value="Chromosome"/>
</dbReference>
<dbReference type="PANTHER" id="PTHR33221:SF4">
    <property type="entry name" value="HTH-TYPE TRANSCRIPTIONAL REPRESSOR NSRR"/>
    <property type="match status" value="1"/>
</dbReference>
<keyword evidence="1" id="KW-0238">DNA-binding</keyword>
<dbReference type="AlphaFoldDB" id="A0A517ZT05"/>
<evidence type="ECO:0000313" key="2">
    <source>
        <dbReference type="EMBL" id="QDU45618.1"/>
    </source>
</evidence>
<dbReference type="GO" id="GO:0003677">
    <property type="term" value="F:DNA binding"/>
    <property type="evidence" value="ECO:0007669"/>
    <property type="project" value="UniProtKB-KW"/>
</dbReference>
<reference evidence="2 3" key="1">
    <citation type="submission" date="2019-02" db="EMBL/GenBank/DDBJ databases">
        <title>Deep-cultivation of Planctomycetes and their phenomic and genomic characterization uncovers novel biology.</title>
        <authorList>
            <person name="Wiegand S."/>
            <person name="Jogler M."/>
            <person name="Boedeker C."/>
            <person name="Pinto D."/>
            <person name="Vollmers J."/>
            <person name="Rivas-Marin E."/>
            <person name="Kohn T."/>
            <person name="Peeters S.H."/>
            <person name="Heuer A."/>
            <person name="Rast P."/>
            <person name="Oberbeckmann S."/>
            <person name="Bunk B."/>
            <person name="Jeske O."/>
            <person name="Meyerdierks A."/>
            <person name="Storesund J.E."/>
            <person name="Kallscheuer N."/>
            <person name="Luecker S."/>
            <person name="Lage O.M."/>
            <person name="Pohl T."/>
            <person name="Merkel B.J."/>
            <person name="Hornburger P."/>
            <person name="Mueller R.-W."/>
            <person name="Bruemmer F."/>
            <person name="Labrenz M."/>
            <person name="Spormann A.M."/>
            <person name="Op den Camp H."/>
            <person name="Overmann J."/>
            <person name="Amann R."/>
            <person name="Jetten M.S.M."/>
            <person name="Mascher T."/>
            <person name="Medema M.H."/>
            <person name="Devos D.P."/>
            <person name="Kaster A.-K."/>
            <person name="Ovreas L."/>
            <person name="Rohde M."/>
            <person name="Galperin M.Y."/>
            <person name="Jogler C."/>
        </authorList>
    </citation>
    <scope>NUCLEOTIDE SEQUENCE [LARGE SCALE GENOMIC DNA]</scope>
    <source>
        <strain evidence="2 3">Mal52</strain>
    </source>
</reference>
<dbReference type="Pfam" id="PF02082">
    <property type="entry name" value="Rrf2"/>
    <property type="match status" value="1"/>
</dbReference>
<dbReference type="InterPro" id="IPR036388">
    <property type="entry name" value="WH-like_DNA-bd_sf"/>
</dbReference>
<dbReference type="PROSITE" id="PS01332">
    <property type="entry name" value="HTH_RRF2_1"/>
    <property type="match status" value="1"/>
</dbReference>
<dbReference type="SUPFAM" id="SSF46785">
    <property type="entry name" value="Winged helix' DNA-binding domain"/>
    <property type="match status" value="1"/>
</dbReference>
<evidence type="ECO:0000256" key="1">
    <source>
        <dbReference type="ARBA" id="ARBA00023125"/>
    </source>
</evidence>
<keyword evidence="3" id="KW-1185">Reference proteome</keyword>
<gene>
    <name evidence="2" type="primary">nsrR</name>
    <name evidence="2" type="ORF">Mal52_41130</name>
</gene>
<dbReference type="GO" id="GO:0003700">
    <property type="term" value="F:DNA-binding transcription factor activity"/>
    <property type="evidence" value="ECO:0007669"/>
    <property type="project" value="TreeGrafter"/>
</dbReference>
<dbReference type="InterPro" id="IPR030489">
    <property type="entry name" value="TR_Rrf2-type_CS"/>
</dbReference>
<dbReference type="InterPro" id="IPR036390">
    <property type="entry name" value="WH_DNA-bd_sf"/>
</dbReference>
<organism evidence="2 3">
    <name type="scientific">Symmachiella dynata</name>
    <dbReference type="NCBI Taxonomy" id="2527995"/>
    <lineage>
        <taxon>Bacteria</taxon>
        <taxon>Pseudomonadati</taxon>
        <taxon>Planctomycetota</taxon>
        <taxon>Planctomycetia</taxon>
        <taxon>Planctomycetales</taxon>
        <taxon>Planctomycetaceae</taxon>
        <taxon>Symmachiella</taxon>
    </lineage>
</organism>
<dbReference type="NCBIfam" id="TIGR00738">
    <property type="entry name" value="rrf2_super"/>
    <property type="match status" value="1"/>
</dbReference>
<dbReference type="PROSITE" id="PS51197">
    <property type="entry name" value="HTH_RRF2_2"/>
    <property type="match status" value="1"/>
</dbReference>
<protein>
    <submittedName>
        <fullName evidence="2">HTH-type transcriptional repressor NsrR</fullName>
    </submittedName>
</protein>
<dbReference type="Gene3D" id="1.10.10.10">
    <property type="entry name" value="Winged helix-like DNA-binding domain superfamily/Winged helix DNA-binding domain"/>
    <property type="match status" value="1"/>
</dbReference>
<accession>A0A517ZT05</accession>
<proteinExistence type="predicted"/>
<dbReference type="PANTHER" id="PTHR33221">
    <property type="entry name" value="WINGED HELIX-TURN-HELIX TRANSCRIPTIONAL REGULATOR, RRF2 FAMILY"/>
    <property type="match status" value="1"/>
</dbReference>
<dbReference type="KEGG" id="sdyn:Mal52_41130"/>